<dbReference type="EMBL" id="FJUX01000062">
    <property type="protein sequence ID" value="CZT03446.1"/>
    <property type="molecule type" value="Genomic_DNA"/>
</dbReference>
<protein>
    <recommendedName>
        <fullName evidence="1">BZIP domain-containing protein</fullName>
    </recommendedName>
</protein>
<evidence type="ECO:0000259" key="1">
    <source>
        <dbReference type="Pfam" id="PF00170"/>
    </source>
</evidence>
<dbReference type="Gene3D" id="1.20.5.170">
    <property type="match status" value="1"/>
</dbReference>
<gene>
    <name evidence="2" type="ORF">RAG0_10193</name>
</gene>
<evidence type="ECO:0000313" key="3">
    <source>
        <dbReference type="Proteomes" id="UP000178912"/>
    </source>
</evidence>
<proteinExistence type="predicted"/>
<dbReference type="Proteomes" id="UP000178912">
    <property type="component" value="Unassembled WGS sequence"/>
</dbReference>
<evidence type="ECO:0000313" key="2">
    <source>
        <dbReference type="EMBL" id="CZT03446.1"/>
    </source>
</evidence>
<dbReference type="Pfam" id="PF00170">
    <property type="entry name" value="bZIP_1"/>
    <property type="match status" value="1"/>
</dbReference>
<dbReference type="InterPro" id="IPR004827">
    <property type="entry name" value="bZIP"/>
</dbReference>
<dbReference type="InterPro" id="IPR046347">
    <property type="entry name" value="bZIP_sf"/>
</dbReference>
<reference evidence="3" key="1">
    <citation type="submission" date="2016-03" db="EMBL/GenBank/DDBJ databases">
        <authorList>
            <person name="Guldener U."/>
        </authorList>
    </citation>
    <scope>NUCLEOTIDE SEQUENCE [LARGE SCALE GENOMIC DNA]</scope>
    <source>
        <strain evidence="3">04CH-RAC-A.6.1</strain>
    </source>
</reference>
<feature type="domain" description="BZIP" evidence="1">
    <location>
        <begin position="10"/>
        <end position="50"/>
    </location>
</feature>
<organism evidence="2 3">
    <name type="scientific">Rhynchosporium agropyri</name>
    <dbReference type="NCBI Taxonomy" id="914238"/>
    <lineage>
        <taxon>Eukaryota</taxon>
        <taxon>Fungi</taxon>
        <taxon>Dikarya</taxon>
        <taxon>Ascomycota</taxon>
        <taxon>Pezizomycotina</taxon>
        <taxon>Leotiomycetes</taxon>
        <taxon>Helotiales</taxon>
        <taxon>Ploettnerulaceae</taxon>
        <taxon>Rhynchosporium</taxon>
    </lineage>
</organism>
<dbReference type="GO" id="GO:0003700">
    <property type="term" value="F:DNA-binding transcription factor activity"/>
    <property type="evidence" value="ECO:0007669"/>
    <property type="project" value="InterPro"/>
</dbReference>
<dbReference type="AlphaFoldDB" id="A0A1E1KYX1"/>
<sequence length="71" mass="8578">MSEASYAIDKKLSVQRRRIQNRESQNSFRERQKLHVEWLEEQVRGLRIKHTVLERLMSSWMTSIERCSGLM</sequence>
<name>A0A1E1KYX1_9HELO</name>
<keyword evidence="3" id="KW-1185">Reference proteome</keyword>
<dbReference type="SUPFAM" id="SSF57959">
    <property type="entry name" value="Leucine zipper domain"/>
    <property type="match status" value="1"/>
</dbReference>
<dbReference type="OrthoDB" id="3541269at2759"/>
<accession>A0A1E1KYX1</accession>